<dbReference type="InterPro" id="IPR002818">
    <property type="entry name" value="DJ-1/PfpI"/>
</dbReference>
<dbReference type="Gene3D" id="3.40.50.880">
    <property type="match status" value="1"/>
</dbReference>
<protein>
    <recommendedName>
        <fullName evidence="2">DJ-1/PfpI domain-containing protein</fullName>
    </recommendedName>
</protein>
<dbReference type="EMBL" id="BMKK01000010">
    <property type="protein sequence ID" value="GGD73995.1"/>
    <property type="molecule type" value="Genomic_DNA"/>
</dbReference>
<comment type="caution">
    <text evidence="3">The sequence shown here is derived from an EMBL/GenBank/DDBJ whole genome shotgun (WGS) entry which is preliminary data.</text>
</comment>
<dbReference type="RefSeq" id="WP_188769184.1">
    <property type="nucleotide sequence ID" value="NZ_BMKK01000010.1"/>
</dbReference>
<organism evidence="3 4">
    <name type="scientific">Emticicia aquatilis</name>
    <dbReference type="NCBI Taxonomy" id="1537369"/>
    <lineage>
        <taxon>Bacteria</taxon>
        <taxon>Pseudomonadati</taxon>
        <taxon>Bacteroidota</taxon>
        <taxon>Cytophagia</taxon>
        <taxon>Cytophagales</taxon>
        <taxon>Leadbetterellaceae</taxon>
        <taxon>Emticicia</taxon>
    </lineage>
</organism>
<dbReference type="CDD" id="cd03139">
    <property type="entry name" value="GATase1_PfpI_2"/>
    <property type="match status" value="1"/>
</dbReference>
<evidence type="ECO:0000259" key="2">
    <source>
        <dbReference type="Pfam" id="PF01965"/>
    </source>
</evidence>
<dbReference type="SUPFAM" id="SSF52317">
    <property type="entry name" value="Class I glutamine amidotransferase-like"/>
    <property type="match status" value="1"/>
</dbReference>
<proteinExistence type="predicted"/>
<dbReference type="AlphaFoldDB" id="A0A916Z2T5"/>
<dbReference type="Pfam" id="PF01965">
    <property type="entry name" value="DJ-1_PfpI"/>
    <property type="match status" value="1"/>
</dbReference>
<feature type="chain" id="PRO_5037526528" description="DJ-1/PfpI domain-containing protein" evidence="1">
    <location>
        <begin position="20"/>
        <end position="335"/>
    </location>
</feature>
<evidence type="ECO:0000313" key="3">
    <source>
        <dbReference type="EMBL" id="GGD73995.1"/>
    </source>
</evidence>
<sequence>MKKILILTTFLGLALLTKAQEKPLKVAVFIYQGVELLDFAGPLEVFSNTKDFEVFTVAPVKETILAMNKNIQFIPNYGIDDAPKADIIVFPGANMEGLMPVYNNAKVIDWIKESHKSTMITMSVCTGAAFLSKAGILDEHTVTTHWAATKNLQSITPKAKVVSDKRFVEDGKLLTTAGVSAGLDGALYVVSKLRGMEEAIKVTKAIEYDKWQPEAGLIVKQEGVALKKKSIFEQWLALDEYHKVMSATFHPAENGDLKPLYQNAEELATKAKTLKLSTIPADYQKDGVANSIVLLEKESIALAKLVAKKKSEAELKKGIFALHDRFHEVMGKCTH</sequence>
<evidence type="ECO:0000313" key="4">
    <source>
        <dbReference type="Proteomes" id="UP000609064"/>
    </source>
</evidence>
<dbReference type="PANTHER" id="PTHR43130:SF14">
    <property type="entry name" value="DJ-1_PFPI DOMAIN-CONTAINING PROTEIN"/>
    <property type="match status" value="1"/>
</dbReference>
<reference evidence="3" key="2">
    <citation type="submission" date="2020-09" db="EMBL/GenBank/DDBJ databases">
        <authorList>
            <person name="Sun Q."/>
            <person name="Zhou Y."/>
        </authorList>
    </citation>
    <scope>NUCLEOTIDE SEQUENCE</scope>
    <source>
        <strain evidence="3">CGMCC 1.15958</strain>
    </source>
</reference>
<dbReference type="InterPro" id="IPR029062">
    <property type="entry name" value="Class_I_gatase-like"/>
</dbReference>
<dbReference type="GO" id="GO:0006355">
    <property type="term" value="P:regulation of DNA-templated transcription"/>
    <property type="evidence" value="ECO:0007669"/>
    <property type="project" value="TreeGrafter"/>
</dbReference>
<feature type="domain" description="DJ-1/PfpI" evidence="2">
    <location>
        <begin position="25"/>
        <end position="187"/>
    </location>
</feature>
<dbReference type="PANTHER" id="PTHR43130">
    <property type="entry name" value="ARAC-FAMILY TRANSCRIPTIONAL REGULATOR"/>
    <property type="match status" value="1"/>
</dbReference>
<evidence type="ECO:0000256" key="1">
    <source>
        <dbReference type="SAM" id="SignalP"/>
    </source>
</evidence>
<gene>
    <name evidence="3" type="ORF">GCM10011514_42620</name>
</gene>
<dbReference type="InterPro" id="IPR052158">
    <property type="entry name" value="INH-QAR"/>
</dbReference>
<keyword evidence="1" id="KW-0732">Signal</keyword>
<name>A0A916Z2T5_9BACT</name>
<accession>A0A916Z2T5</accession>
<keyword evidence="4" id="KW-1185">Reference proteome</keyword>
<dbReference type="Proteomes" id="UP000609064">
    <property type="component" value="Unassembled WGS sequence"/>
</dbReference>
<reference evidence="3" key="1">
    <citation type="journal article" date="2014" name="Int. J. Syst. Evol. Microbiol.">
        <title>Complete genome sequence of Corynebacterium casei LMG S-19264T (=DSM 44701T), isolated from a smear-ripened cheese.</title>
        <authorList>
            <consortium name="US DOE Joint Genome Institute (JGI-PGF)"/>
            <person name="Walter F."/>
            <person name="Albersmeier A."/>
            <person name="Kalinowski J."/>
            <person name="Ruckert C."/>
        </authorList>
    </citation>
    <scope>NUCLEOTIDE SEQUENCE</scope>
    <source>
        <strain evidence="3">CGMCC 1.15958</strain>
    </source>
</reference>
<feature type="signal peptide" evidence="1">
    <location>
        <begin position="1"/>
        <end position="19"/>
    </location>
</feature>